<sequence length="605" mass="66245">MKLTPADFMVLTALVGVTLREKLLMLGDPSEYGRFTVAEIRQFVHWAEVRFPESGPGGIARAGNSSSKAAWVLCMQAVFFDQLYRFPRARSFEPTEAAAAVMITAAQVHVRTCYLEAIRHQHEREQRQQLRIRLQVPQSLSSRSAMNSSSAFASARPSQQKIVRRLPLQKQTALRQKTSLRLPQMSYSGSTSTLDLIMQIPKYTYITTPSVCLLRDLAISTIPNELLIPIRFKVSFTSAIAATIYENISIPRMAAVKKDACVLWHFRAAVADRAGEMGWKACDMPVGSLSVDICGSAIMNAGIVTAQSAKKVDITEVFRAQSVKICSELQSDRIPILTFAVTFHEGVRSSCTAIATAVNAHQRLSVQESLVKLYKDSFPPQSILSVAVEANVCEENVAEVVEKLQKAMLETIEESGNSGSDAAVSSAAATIANDDEVTTGDSTVTFTCPLTLARIKHPAKGKKCLHRQTFDAEDIQIDIDYLRLLRKYPTSEKCIIKSDGTDEPFSATLPSSYTVPSVDASGQIRQSNTFMIGGLSDDSSLANKHAKKRSFTDVITILSSDDECSEPIFKRSGRHSASSSFYNSTITEVESIGASGEIVQTIVID</sequence>
<dbReference type="AlphaFoldDB" id="A0AAD5T1W4"/>
<evidence type="ECO:0000313" key="2">
    <source>
        <dbReference type="Proteomes" id="UP001211907"/>
    </source>
</evidence>
<dbReference type="Proteomes" id="UP001211907">
    <property type="component" value="Unassembled WGS sequence"/>
</dbReference>
<gene>
    <name evidence="1" type="ORF">HK100_011424</name>
</gene>
<dbReference type="Gene3D" id="3.30.40.10">
    <property type="entry name" value="Zinc/RING finger domain, C3HC4 (zinc finger)"/>
    <property type="match status" value="1"/>
</dbReference>
<accession>A0AAD5T1W4</accession>
<evidence type="ECO:0000313" key="1">
    <source>
        <dbReference type="EMBL" id="KAJ3123961.1"/>
    </source>
</evidence>
<protein>
    <recommendedName>
        <fullName evidence="3">SP-RING-type domain-containing protein</fullName>
    </recommendedName>
</protein>
<evidence type="ECO:0008006" key="3">
    <source>
        <dbReference type="Google" id="ProtNLM"/>
    </source>
</evidence>
<name>A0AAD5T1W4_9FUNG</name>
<dbReference type="InterPro" id="IPR013083">
    <property type="entry name" value="Znf_RING/FYVE/PHD"/>
</dbReference>
<proteinExistence type="predicted"/>
<comment type="caution">
    <text evidence="1">The sequence shown here is derived from an EMBL/GenBank/DDBJ whole genome shotgun (WGS) entry which is preliminary data.</text>
</comment>
<keyword evidence="2" id="KW-1185">Reference proteome</keyword>
<organism evidence="1 2">
    <name type="scientific">Physocladia obscura</name>
    <dbReference type="NCBI Taxonomy" id="109957"/>
    <lineage>
        <taxon>Eukaryota</taxon>
        <taxon>Fungi</taxon>
        <taxon>Fungi incertae sedis</taxon>
        <taxon>Chytridiomycota</taxon>
        <taxon>Chytridiomycota incertae sedis</taxon>
        <taxon>Chytridiomycetes</taxon>
        <taxon>Chytridiales</taxon>
        <taxon>Chytriomycetaceae</taxon>
        <taxon>Physocladia</taxon>
    </lineage>
</organism>
<dbReference type="EMBL" id="JADGJH010000704">
    <property type="protein sequence ID" value="KAJ3123961.1"/>
    <property type="molecule type" value="Genomic_DNA"/>
</dbReference>
<reference evidence="1" key="1">
    <citation type="submission" date="2020-05" db="EMBL/GenBank/DDBJ databases">
        <title>Phylogenomic resolution of chytrid fungi.</title>
        <authorList>
            <person name="Stajich J.E."/>
            <person name="Amses K."/>
            <person name="Simmons R."/>
            <person name="Seto K."/>
            <person name="Myers J."/>
            <person name="Bonds A."/>
            <person name="Quandt C.A."/>
            <person name="Barry K."/>
            <person name="Liu P."/>
            <person name="Grigoriev I."/>
            <person name="Longcore J.E."/>
            <person name="James T.Y."/>
        </authorList>
    </citation>
    <scope>NUCLEOTIDE SEQUENCE</scope>
    <source>
        <strain evidence="1">JEL0513</strain>
    </source>
</reference>